<dbReference type="PANTHER" id="PTHR48228">
    <property type="entry name" value="SUCCINYL-COA--D-CITRAMALATE COA-TRANSFERASE"/>
    <property type="match status" value="1"/>
</dbReference>
<dbReference type="EMBL" id="BMKS01000013">
    <property type="protein sequence ID" value="GGG44838.1"/>
    <property type="molecule type" value="Genomic_DNA"/>
</dbReference>
<dbReference type="PANTHER" id="PTHR48228:SF4">
    <property type="entry name" value="BLR3030 PROTEIN"/>
    <property type="match status" value="1"/>
</dbReference>
<dbReference type="InterPro" id="IPR023606">
    <property type="entry name" value="CoA-Trfase_III_dom_1_sf"/>
</dbReference>
<dbReference type="Gene3D" id="3.30.1540.10">
    <property type="entry name" value="formyl-coa transferase, domain 3"/>
    <property type="match status" value="1"/>
</dbReference>
<dbReference type="SUPFAM" id="SSF89796">
    <property type="entry name" value="CoA-transferase family III (CaiB/BaiF)"/>
    <property type="match status" value="2"/>
</dbReference>
<dbReference type="AlphaFoldDB" id="A0A8J2ZEI7"/>
<keyword evidence="2" id="KW-1185">Reference proteome</keyword>
<gene>
    <name evidence="1" type="ORF">GCM10010964_35280</name>
</gene>
<proteinExistence type="predicted"/>
<protein>
    <submittedName>
        <fullName evidence="1">CoA transferase</fullName>
    </submittedName>
</protein>
<dbReference type="RefSeq" id="WP_188902651.1">
    <property type="nucleotide sequence ID" value="NZ_BMKS01000013.1"/>
</dbReference>
<dbReference type="InterPro" id="IPR050509">
    <property type="entry name" value="CoA-transferase_III"/>
</dbReference>
<accession>A0A8J2ZEI7</accession>
<dbReference type="GO" id="GO:0016740">
    <property type="term" value="F:transferase activity"/>
    <property type="evidence" value="ECO:0007669"/>
    <property type="project" value="UniProtKB-KW"/>
</dbReference>
<comment type="caution">
    <text evidence="1">The sequence shown here is derived from an EMBL/GenBank/DDBJ whole genome shotgun (WGS) entry which is preliminary data.</text>
</comment>
<evidence type="ECO:0000313" key="1">
    <source>
        <dbReference type="EMBL" id="GGG44838.1"/>
    </source>
</evidence>
<dbReference type="Proteomes" id="UP000597507">
    <property type="component" value="Unassembled WGS sequence"/>
</dbReference>
<evidence type="ECO:0000313" key="2">
    <source>
        <dbReference type="Proteomes" id="UP000597507"/>
    </source>
</evidence>
<reference evidence="1 2" key="1">
    <citation type="journal article" date="2014" name="Int. J. Syst. Evol. Microbiol.">
        <title>Complete genome sequence of Corynebacterium casei LMG S-19264T (=DSM 44701T), isolated from a smear-ripened cheese.</title>
        <authorList>
            <consortium name="US DOE Joint Genome Institute (JGI-PGF)"/>
            <person name="Walter F."/>
            <person name="Albersmeier A."/>
            <person name="Kalinowski J."/>
            <person name="Ruckert C."/>
        </authorList>
    </citation>
    <scope>NUCLEOTIDE SEQUENCE [LARGE SCALE GENOMIC DNA]</scope>
    <source>
        <strain evidence="1 2">CGMCC 1.16330</strain>
    </source>
</reference>
<dbReference type="Pfam" id="PF02515">
    <property type="entry name" value="CoA_transf_3"/>
    <property type="match status" value="2"/>
</dbReference>
<sequence length="467" mass="49569">MPLIPPADALSGLWRAAGLDPGALDAVELAGREPVQPSTYAVGTAAQASIAAAGLAAAEVWRARTGRAQRVAVDMRHAAAEFRSERYLRIDGKPAPELWDRIAGLYQAGDGRWLRLHTNYPHHRDGVLRLLGCDRDRAAVAAALGRWAAEEFEAAAAAAGLVVTMARSTEEWDAHPQGRAVASLPVLLIERIGEAPPTPLPAGAPRRPLEGVRVLDLTRVIAGPVCGRTLAAHGATVMNVTAAHLPSTPTLVIDNGRGKLSTHLDLRAEAGRETLRGLAAQADVFVQGYRPGAIAGHGFAPEQVAAIRPGIVCVSLCAYGHDGPWAGRRGFDSLVQNANGMNLEEAAAAGESRPKPLPCQALDHASGYLMALGAMAGLLRRAREGGSWHVRVALATTGHWIRSLGRVEDGLACPEQRFEDIADLLEESDSPFGRLTTVRDAARLSETPPFWALPSVPLGTHAPRWPR</sequence>
<dbReference type="Gene3D" id="3.40.50.10540">
    <property type="entry name" value="Crotonobetainyl-coa:carnitine coa-transferase, domain 1"/>
    <property type="match status" value="2"/>
</dbReference>
<name>A0A8J2ZEI7_9PROT</name>
<organism evidence="1 2">
    <name type="scientific">Caldovatus sediminis</name>
    <dbReference type="NCBI Taxonomy" id="2041189"/>
    <lineage>
        <taxon>Bacteria</taxon>
        <taxon>Pseudomonadati</taxon>
        <taxon>Pseudomonadota</taxon>
        <taxon>Alphaproteobacteria</taxon>
        <taxon>Acetobacterales</taxon>
        <taxon>Roseomonadaceae</taxon>
        <taxon>Caldovatus</taxon>
    </lineage>
</organism>
<dbReference type="InterPro" id="IPR044855">
    <property type="entry name" value="CoA-Trfase_III_dom3_sf"/>
</dbReference>
<dbReference type="InterPro" id="IPR003673">
    <property type="entry name" value="CoA-Trfase_fam_III"/>
</dbReference>
<keyword evidence="1" id="KW-0808">Transferase</keyword>